<dbReference type="AlphaFoldDB" id="E3NLD1"/>
<dbReference type="InParanoid" id="E3NLD1"/>
<protein>
    <recommendedName>
        <fullName evidence="4">Retrotransposon gag domain-containing protein</fullName>
    </recommendedName>
</protein>
<dbReference type="eggNOG" id="KOG0017">
    <property type="taxonomic scope" value="Eukaryota"/>
</dbReference>
<evidence type="ECO:0000256" key="1">
    <source>
        <dbReference type="SAM" id="MobiDB-lite"/>
    </source>
</evidence>
<dbReference type="Proteomes" id="UP000008281">
    <property type="component" value="Unassembled WGS sequence"/>
</dbReference>
<evidence type="ECO:0000313" key="3">
    <source>
        <dbReference type="Proteomes" id="UP000008281"/>
    </source>
</evidence>
<feature type="compositionally biased region" description="Acidic residues" evidence="1">
    <location>
        <begin position="255"/>
        <end position="269"/>
    </location>
</feature>
<feature type="region of interest" description="Disordered" evidence="1">
    <location>
        <begin position="180"/>
        <end position="269"/>
    </location>
</feature>
<reference evidence="2" key="1">
    <citation type="submission" date="2007-07" db="EMBL/GenBank/DDBJ databases">
        <title>PCAP assembly of the Caenorhabditis remanei genome.</title>
        <authorList>
            <consortium name="The Caenorhabditis remanei Sequencing Consortium"/>
            <person name="Wilson R.K."/>
        </authorList>
    </citation>
    <scope>NUCLEOTIDE SEQUENCE [LARGE SCALE GENOMIC DNA]</scope>
    <source>
        <strain evidence="2">PB4641</strain>
    </source>
</reference>
<name>E3NLD1_CAERE</name>
<accession>E3NLD1</accession>
<feature type="compositionally biased region" description="Polar residues" evidence="1">
    <location>
        <begin position="559"/>
        <end position="582"/>
    </location>
</feature>
<evidence type="ECO:0008006" key="4">
    <source>
        <dbReference type="Google" id="ProtNLM"/>
    </source>
</evidence>
<sequence length="1055" mass="120360">MCYKATDPTSDMTLGKITSVEKCKVKKQRPHDTRSRTKIEETQMEPTRNRLIPPVCNVKIGLLQKHGAGKQQNERIPKIEKKIGTTTRANQSANLRCHYRATTVANITCVLPPLSLPPSFYHCHHNLCHTSPSSLQDNTHRKDSRKRKLETGSERSKENPRGRTARDLIDNLKSGRFFFGKLPPKTKKTLPPPSSIITRSQARARNQEIEAEATPTSIREPRSSTPIPNHRSPKPQDVFPNLSEFTEQLSRKLEAEEEYQEHEEEEEEDTLIAPQFYTPDMSLENAGSAGPPTTEEVAIRNEPPAWKRKGELTKMLNPRIKKFGEGKSSDLFKWLKDFTKLIYRLGIPRETGTELLPFFLTGTALEKYNTLDERTVKDWERMTKQLMLAHDCPTDREISLQELTSAQQGKKKVTEFAAHIRELGEYVYQSLPERNRDLLLASHFLTGCNRKIKARLRQLQSTPKTLRAMTAEAEKIQRLLELEEAEEETDAVIAAVQQMNMGQQNWGNRNGGRWFQSGGEFQGNSPRGGYRGGFNQNEDQSRRSRPPRGGYRGRDRGSWNQRSFNERNGNQENWSNGNWDQENGNHENGQELSNQAPQNTQENRRIGWDTTTGRPFIINSISKACLGIMMCLFLIGNTEATKQICGFGEAGNIFIPPTAAPCNFDRSLPLQTYAVNVYRQRIKAIQMEAHKCFKHEVEGEVYSFLKIYKTTEAKIGKRVPISVEECRKTAITKKFNDMELKEIAPGIYRSEKISEAAENATRILGTTTFKTFEFTMEVGQVASLEGIHALSTLGSLEKCTFGSGSCQDDSSTIVWQPQETRRECQFELIQSSTAIISQQFIAIEEMAIFSKFDTDLRRLQEALEGCFIHQGYRTDDGYLIEFPEVQSKGWVPDMHIDAQTFGGYHNPWFRRTRETVTSLGPAGTEFRAYIGEPFITPLIRRLYGTANIEELTDLKSPITDPEILQEFGKYNVTNKLLADRARFYPKDRKHLNPMLIIALKAIRVAQYGARQKKAMEQLKRPLTRGEEQLKLEIERKVAVTFDKLLEKEFGRSDPD</sequence>
<proteinExistence type="predicted"/>
<feature type="compositionally biased region" description="Polar residues" evidence="1">
    <location>
        <begin position="590"/>
        <end position="601"/>
    </location>
</feature>
<feature type="compositionally biased region" description="Polar residues" evidence="1">
    <location>
        <begin position="195"/>
        <end position="204"/>
    </location>
</feature>
<dbReference type="EMBL" id="DS268885">
    <property type="protein sequence ID" value="EFP04507.1"/>
    <property type="molecule type" value="Genomic_DNA"/>
</dbReference>
<feature type="region of interest" description="Disordered" evidence="1">
    <location>
        <begin position="504"/>
        <end position="608"/>
    </location>
</feature>
<organism evidence="3">
    <name type="scientific">Caenorhabditis remanei</name>
    <name type="common">Caenorhabditis vulgaris</name>
    <dbReference type="NCBI Taxonomy" id="31234"/>
    <lineage>
        <taxon>Eukaryota</taxon>
        <taxon>Metazoa</taxon>
        <taxon>Ecdysozoa</taxon>
        <taxon>Nematoda</taxon>
        <taxon>Chromadorea</taxon>
        <taxon>Rhabditida</taxon>
        <taxon>Rhabditina</taxon>
        <taxon>Rhabditomorpha</taxon>
        <taxon>Rhabditoidea</taxon>
        <taxon>Rhabditidae</taxon>
        <taxon>Peloderinae</taxon>
        <taxon>Caenorhabditis</taxon>
    </lineage>
</organism>
<evidence type="ECO:0000313" key="2">
    <source>
        <dbReference type="EMBL" id="EFP04507.1"/>
    </source>
</evidence>
<feature type="compositionally biased region" description="Basic and acidic residues" evidence="1">
    <location>
        <begin position="149"/>
        <end position="166"/>
    </location>
</feature>
<dbReference type="OMA" id="EHELAFQ"/>
<feature type="region of interest" description="Disordered" evidence="1">
    <location>
        <begin position="130"/>
        <end position="166"/>
    </location>
</feature>
<dbReference type="HOGENOM" id="CLU_010659_0_0_1"/>
<dbReference type="OrthoDB" id="5875288at2759"/>
<keyword evidence="3" id="KW-1185">Reference proteome</keyword>
<feature type="compositionally biased region" description="Low complexity" evidence="1">
    <location>
        <begin position="504"/>
        <end position="514"/>
    </location>
</feature>
<feature type="non-terminal residue" evidence="2">
    <location>
        <position position="1055"/>
    </location>
</feature>
<gene>
    <name evidence="2" type="ORF">CRE_23192</name>
</gene>